<comment type="caution">
    <text evidence="1">The sequence shown here is derived from an EMBL/GenBank/DDBJ whole genome shotgun (WGS) entry which is preliminary data.</text>
</comment>
<accession>A0ABU6JCB2</accession>
<proteinExistence type="predicted"/>
<gene>
    <name evidence="1" type="ORF">RY831_19050</name>
</gene>
<evidence type="ECO:0000313" key="2">
    <source>
        <dbReference type="Proteomes" id="UP001352263"/>
    </source>
</evidence>
<sequence length="44" mass="5024">MSWHKIEGNCVQYDKFTALFRAFAGQEADKALDEASGDFDEPER</sequence>
<dbReference type="Proteomes" id="UP001352263">
    <property type="component" value="Unassembled WGS sequence"/>
</dbReference>
<dbReference type="RefSeq" id="WP_326507974.1">
    <property type="nucleotide sequence ID" value="NZ_JAWIIV010000017.1"/>
</dbReference>
<organism evidence="1 2">
    <name type="scientific">Noviherbaspirillum album</name>
    <dbReference type="NCBI Taxonomy" id="3080276"/>
    <lineage>
        <taxon>Bacteria</taxon>
        <taxon>Pseudomonadati</taxon>
        <taxon>Pseudomonadota</taxon>
        <taxon>Betaproteobacteria</taxon>
        <taxon>Burkholderiales</taxon>
        <taxon>Oxalobacteraceae</taxon>
        <taxon>Noviherbaspirillum</taxon>
    </lineage>
</organism>
<keyword evidence="2" id="KW-1185">Reference proteome</keyword>
<name>A0ABU6JCB2_9BURK</name>
<reference evidence="1 2" key="1">
    <citation type="submission" date="2023-10" db="EMBL/GenBank/DDBJ databases">
        <title>Noviherbaspirillum sp. CPCC 100848 genome assembly.</title>
        <authorList>
            <person name="Li X.Y."/>
            <person name="Fang X.M."/>
        </authorList>
    </citation>
    <scope>NUCLEOTIDE SEQUENCE [LARGE SCALE GENOMIC DNA]</scope>
    <source>
        <strain evidence="1 2">CPCC 100848</strain>
    </source>
</reference>
<protein>
    <submittedName>
        <fullName evidence="1">Uncharacterized protein</fullName>
    </submittedName>
</protein>
<evidence type="ECO:0000313" key="1">
    <source>
        <dbReference type="EMBL" id="MEC4721267.1"/>
    </source>
</evidence>
<dbReference type="EMBL" id="JAWIIV010000017">
    <property type="protein sequence ID" value="MEC4721267.1"/>
    <property type="molecule type" value="Genomic_DNA"/>
</dbReference>